<comment type="caution">
    <text evidence="1">The sequence shown here is derived from an EMBL/GenBank/DDBJ whole genome shotgun (WGS) entry which is preliminary data.</text>
</comment>
<evidence type="ECO:0000313" key="2">
    <source>
        <dbReference type="Proteomes" id="UP000663848"/>
    </source>
</evidence>
<evidence type="ECO:0000313" key="1">
    <source>
        <dbReference type="EMBL" id="CAF5028679.1"/>
    </source>
</evidence>
<sequence>NEAVLNTSYSQIIGMHTVEHSLDSDFNIVAPSSQIYVNASSSTHNTNDDNLQSD</sequence>
<organism evidence="1 2">
    <name type="scientific">Rotaria socialis</name>
    <dbReference type="NCBI Taxonomy" id="392032"/>
    <lineage>
        <taxon>Eukaryota</taxon>
        <taxon>Metazoa</taxon>
        <taxon>Spiralia</taxon>
        <taxon>Gnathifera</taxon>
        <taxon>Rotifera</taxon>
        <taxon>Eurotatoria</taxon>
        <taxon>Bdelloidea</taxon>
        <taxon>Philodinida</taxon>
        <taxon>Philodinidae</taxon>
        <taxon>Rotaria</taxon>
    </lineage>
</organism>
<gene>
    <name evidence="1" type="ORF">QYT958_LOCUS40505</name>
</gene>
<dbReference type="EMBL" id="CAJOBR010042034">
    <property type="protein sequence ID" value="CAF5028679.1"/>
    <property type="molecule type" value="Genomic_DNA"/>
</dbReference>
<reference evidence="1" key="1">
    <citation type="submission" date="2021-02" db="EMBL/GenBank/DDBJ databases">
        <authorList>
            <person name="Nowell W R."/>
        </authorList>
    </citation>
    <scope>NUCLEOTIDE SEQUENCE</scope>
</reference>
<name>A0A822BXP1_9BILA</name>
<feature type="non-terminal residue" evidence="1">
    <location>
        <position position="1"/>
    </location>
</feature>
<accession>A0A822BXP1</accession>
<protein>
    <submittedName>
        <fullName evidence="1">Uncharacterized protein</fullName>
    </submittedName>
</protein>
<dbReference type="AlphaFoldDB" id="A0A822BXP1"/>
<dbReference type="Proteomes" id="UP000663848">
    <property type="component" value="Unassembled WGS sequence"/>
</dbReference>
<proteinExistence type="predicted"/>